<proteinExistence type="predicted"/>
<dbReference type="EMBL" id="JBBNAE010000006">
    <property type="protein sequence ID" value="KAK9115571.1"/>
    <property type="molecule type" value="Genomic_DNA"/>
</dbReference>
<name>A0AAP0NT40_9MAGN</name>
<keyword evidence="2" id="KW-1185">Reference proteome</keyword>
<organism evidence="1 2">
    <name type="scientific">Stephania japonica</name>
    <dbReference type="NCBI Taxonomy" id="461633"/>
    <lineage>
        <taxon>Eukaryota</taxon>
        <taxon>Viridiplantae</taxon>
        <taxon>Streptophyta</taxon>
        <taxon>Embryophyta</taxon>
        <taxon>Tracheophyta</taxon>
        <taxon>Spermatophyta</taxon>
        <taxon>Magnoliopsida</taxon>
        <taxon>Ranunculales</taxon>
        <taxon>Menispermaceae</taxon>
        <taxon>Menispermoideae</taxon>
        <taxon>Cissampelideae</taxon>
        <taxon>Stephania</taxon>
    </lineage>
</organism>
<sequence length="64" mass="6888">MYNSFILMDIVEVLGILLIEECVLDPSGGEQGSSGVANGHSRVGKPKIWLQFMSLLHLALGISC</sequence>
<accession>A0AAP0NT40</accession>
<dbReference type="AlphaFoldDB" id="A0AAP0NT40"/>
<evidence type="ECO:0000313" key="2">
    <source>
        <dbReference type="Proteomes" id="UP001417504"/>
    </source>
</evidence>
<comment type="caution">
    <text evidence="1">The sequence shown here is derived from an EMBL/GenBank/DDBJ whole genome shotgun (WGS) entry which is preliminary data.</text>
</comment>
<reference evidence="1 2" key="1">
    <citation type="submission" date="2024-01" db="EMBL/GenBank/DDBJ databases">
        <title>Genome assemblies of Stephania.</title>
        <authorList>
            <person name="Yang L."/>
        </authorList>
    </citation>
    <scope>NUCLEOTIDE SEQUENCE [LARGE SCALE GENOMIC DNA]</scope>
    <source>
        <strain evidence="1">QJT</strain>
        <tissue evidence="1">Leaf</tissue>
    </source>
</reference>
<gene>
    <name evidence="1" type="ORF">Sjap_014518</name>
</gene>
<dbReference type="Proteomes" id="UP001417504">
    <property type="component" value="Unassembled WGS sequence"/>
</dbReference>
<protein>
    <submittedName>
        <fullName evidence="1">Uncharacterized protein</fullName>
    </submittedName>
</protein>
<evidence type="ECO:0000313" key="1">
    <source>
        <dbReference type="EMBL" id="KAK9115571.1"/>
    </source>
</evidence>